<dbReference type="GO" id="GO:0015035">
    <property type="term" value="F:protein-disulfide reductase activity"/>
    <property type="evidence" value="ECO:0007669"/>
    <property type="project" value="InterPro"/>
</dbReference>
<evidence type="ECO:0000256" key="1">
    <source>
        <dbReference type="SAM" id="Phobius"/>
    </source>
</evidence>
<dbReference type="OrthoDB" id="1260738at2"/>
<accession>A0A495ABM3</accession>
<reference evidence="2 3" key="1">
    <citation type="journal article" date="2016" name="Int. J. Syst. Evol. Microbiol.">
        <title>Oceanobacillus halophilus sp. nov., a novel moderately halophilic bacterium from a hypersaline lake.</title>
        <authorList>
            <person name="Amoozegar M.A."/>
            <person name="Bagheri M."/>
            <person name="Makhdoumi A."/>
            <person name="Nikou M.M."/>
            <person name="Fazeli S.A.S."/>
            <person name="Schumann P."/>
            <person name="Sproer C."/>
            <person name="Sanchez-Porro C."/>
            <person name="Ventosa A."/>
        </authorList>
    </citation>
    <scope>NUCLEOTIDE SEQUENCE [LARGE SCALE GENOMIC DNA]</scope>
    <source>
        <strain evidence="2 3">DSM 23996</strain>
    </source>
</reference>
<keyword evidence="1" id="KW-0472">Membrane</keyword>
<dbReference type="InterPro" id="IPR007263">
    <property type="entry name" value="DCC1-like"/>
</dbReference>
<dbReference type="EMBL" id="RBZP01000001">
    <property type="protein sequence ID" value="RKQ37302.1"/>
    <property type="molecule type" value="Genomic_DNA"/>
</dbReference>
<dbReference type="Pfam" id="PF04134">
    <property type="entry name" value="DCC1-like"/>
    <property type="match status" value="1"/>
</dbReference>
<organism evidence="2 3">
    <name type="scientific">Oceanobacillus halophilus</name>
    <dbReference type="NCBI Taxonomy" id="930130"/>
    <lineage>
        <taxon>Bacteria</taxon>
        <taxon>Bacillati</taxon>
        <taxon>Bacillota</taxon>
        <taxon>Bacilli</taxon>
        <taxon>Bacillales</taxon>
        <taxon>Bacillaceae</taxon>
        <taxon>Oceanobacillus</taxon>
    </lineage>
</organism>
<feature type="transmembrane region" description="Helical" evidence="1">
    <location>
        <begin position="71"/>
        <end position="92"/>
    </location>
</feature>
<keyword evidence="3" id="KW-1185">Reference proteome</keyword>
<keyword evidence="1" id="KW-1133">Transmembrane helix</keyword>
<sequence length="121" mass="14226">MIIYYDSYCKLCTTSSTVWKKLDWGNHLTFKTFRDLEDYPVEMEHSLHVYHHDTWYKGFNAIIQIAKTLPLLWSFLPFLYLFKIIGLGDVIYKHIAKNRKLVPVAQCKAGEACKNPSNHSR</sequence>
<dbReference type="Proteomes" id="UP000269301">
    <property type="component" value="Unassembled WGS sequence"/>
</dbReference>
<evidence type="ECO:0000313" key="3">
    <source>
        <dbReference type="Proteomes" id="UP000269301"/>
    </source>
</evidence>
<name>A0A495ABM3_9BACI</name>
<keyword evidence="1" id="KW-0812">Transmembrane</keyword>
<dbReference type="RefSeq" id="WP_121202385.1">
    <property type="nucleotide sequence ID" value="NZ_RBZP01000001.1"/>
</dbReference>
<evidence type="ECO:0000313" key="2">
    <source>
        <dbReference type="EMBL" id="RKQ37302.1"/>
    </source>
</evidence>
<gene>
    <name evidence="2" type="ORF">D8M06_00415</name>
</gene>
<comment type="caution">
    <text evidence="2">The sequence shown here is derived from an EMBL/GenBank/DDBJ whole genome shotgun (WGS) entry which is preliminary data.</text>
</comment>
<proteinExistence type="predicted"/>
<protein>
    <submittedName>
        <fullName evidence="2">DUF393 domain-containing protein</fullName>
    </submittedName>
</protein>
<dbReference type="AlphaFoldDB" id="A0A495ABM3"/>